<evidence type="ECO:0000313" key="3">
    <source>
        <dbReference type="EMBL" id="SHE33315.1"/>
    </source>
</evidence>
<protein>
    <submittedName>
        <fullName evidence="3">Por secretion system C-terminal sorting domain-containing protein</fullName>
    </submittedName>
</protein>
<proteinExistence type="predicted"/>
<dbReference type="RefSeq" id="WP_072997921.1">
    <property type="nucleotide sequence ID" value="NZ_FQUM01000001.1"/>
</dbReference>
<dbReference type="STRING" id="1484053.SAMN05444274_10179"/>
<organism evidence="3 4">
    <name type="scientific">Mariniphaga anaerophila</name>
    <dbReference type="NCBI Taxonomy" id="1484053"/>
    <lineage>
        <taxon>Bacteria</taxon>
        <taxon>Pseudomonadati</taxon>
        <taxon>Bacteroidota</taxon>
        <taxon>Bacteroidia</taxon>
        <taxon>Marinilabiliales</taxon>
        <taxon>Prolixibacteraceae</taxon>
        <taxon>Mariniphaga</taxon>
    </lineage>
</organism>
<evidence type="ECO:0000256" key="1">
    <source>
        <dbReference type="SAM" id="SignalP"/>
    </source>
</evidence>
<keyword evidence="1" id="KW-0732">Signal</keyword>
<name>A0A1M4SMA0_9BACT</name>
<dbReference type="Pfam" id="PF14717">
    <property type="entry name" value="DUF4465"/>
    <property type="match status" value="1"/>
</dbReference>
<dbReference type="InterPro" id="IPR026444">
    <property type="entry name" value="Secre_tail"/>
</dbReference>
<dbReference type="Proteomes" id="UP000184164">
    <property type="component" value="Unassembled WGS sequence"/>
</dbReference>
<feature type="chain" id="PRO_5009907357" evidence="1">
    <location>
        <begin position="20"/>
        <end position="321"/>
    </location>
</feature>
<gene>
    <name evidence="3" type="ORF">SAMN05444274_10179</name>
</gene>
<accession>A0A1M4SMA0</accession>
<dbReference type="InterPro" id="IPR027828">
    <property type="entry name" value="DUF4465"/>
</dbReference>
<dbReference type="AlphaFoldDB" id="A0A1M4SMA0"/>
<sequence>MKKFYLLAGLWAALFSVNAQQVATFEEISLEPGSFYNGSDGAGGFTSGGIWFPNDYYSEYFSWSGFAVSNSTDVTTPGYGNQYSAIADGGAENSENYAVGYYTGALKIEFDEPTQMVGFHVTNSTYAYLAIRDGDSFTKKFGGTDGTDPDYFKLLVSGKDESGNPTDTIDFFLADFRFENSDDDYLVDDWVWLDLSSLGSVTELNFGMESTDVGEWGMNNPTYFCIDNFTFENLNSSVAFNPENDALKIFPNPVVDNFSVELPANAKSIILTESTGRIVYQEQVANKSKVQVSELGRLVSGLYFLKVETDTGWRTEKVLKK</sequence>
<dbReference type="Gene3D" id="2.60.120.1350">
    <property type="entry name" value="Protein of unknown function DUF4465"/>
    <property type="match status" value="1"/>
</dbReference>
<dbReference type="Pfam" id="PF18962">
    <property type="entry name" value="Por_Secre_tail"/>
    <property type="match status" value="1"/>
</dbReference>
<dbReference type="EMBL" id="FQUM01000001">
    <property type="protein sequence ID" value="SHE33315.1"/>
    <property type="molecule type" value="Genomic_DNA"/>
</dbReference>
<dbReference type="OrthoDB" id="975232at2"/>
<evidence type="ECO:0000313" key="4">
    <source>
        <dbReference type="Proteomes" id="UP000184164"/>
    </source>
</evidence>
<dbReference type="NCBIfam" id="TIGR04183">
    <property type="entry name" value="Por_Secre_tail"/>
    <property type="match status" value="1"/>
</dbReference>
<reference evidence="3 4" key="1">
    <citation type="submission" date="2016-11" db="EMBL/GenBank/DDBJ databases">
        <authorList>
            <person name="Jaros S."/>
            <person name="Januszkiewicz K."/>
            <person name="Wedrychowicz H."/>
        </authorList>
    </citation>
    <scope>NUCLEOTIDE SEQUENCE [LARGE SCALE GENOMIC DNA]</scope>
    <source>
        <strain evidence="3 4">DSM 26910</strain>
    </source>
</reference>
<evidence type="ECO:0000259" key="2">
    <source>
        <dbReference type="Pfam" id="PF18962"/>
    </source>
</evidence>
<feature type="domain" description="Secretion system C-terminal sorting" evidence="2">
    <location>
        <begin position="249"/>
        <end position="318"/>
    </location>
</feature>
<feature type="signal peptide" evidence="1">
    <location>
        <begin position="1"/>
        <end position="19"/>
    </location>
</feature>
<keyword evidence="4" id="KW-1185">Reference proteome</keyword>